<accession>A0AAV7IGS7</accession>
<evidence type="ECO:0000313" key="1">
    <source>
        <dbReference type="EMBL" id="KAH0552484.1"/>
    </source>
</evidence>
<gene>
    <name evidence="1" type="ORF">KQX54_010885</name>
</gene>
<dbReference type="CDD" id="cd15489">
    <property type="entry name" value="PHD_SF"/>
    <property type="match status" value="1"/>
</dbReference>
<sequence>MSPTSGTCIVCQKQLRSPLTCLSCQLNYHRNCLITKLNNKTLKNCCVKQFGYLAPSDIETRSKSATESRSPLTLNSVPAFPPIGKNLKSTLKNSKNASASSYKSATLSPSTPVSPLLTNFPISDSVFSPLSNNKMSQFTKLPDNWSTMNTDEKLTSMMTVFLTSTKMMSDKIDEFGETIKSLQEKVTTNTSSIKKLETDFVTLKHDSIANSTSISNEMCKLREEVVGLKDAAGSSQQRIPSINASDLLISGIPESIASKLTPLQVSSSIFNKLGVSHLTNDILSSWKVGNRRVSSNANTNNDQRSFNCSYFLRMKSAELRNHILSVKKKLKILQVADAFPDHIDAAFR</sequence>
<evidence type="ECO:0000313" key="2">
    <source>
        <dbReference type="Proteomes" id="UP000826195"/>
    </source>
</evidence>
<comment type="caution">
    <text evidence="1">The sequence shown here is derived from an EMBL/GenBank/DDBJ whole genome shotgun (WGS) entry which is preliminary data.</text>
</comment>
<organism evidence="1 2">
    <name type="scientific">Cotesia glomerata</name>
    <name type="common">Lepidopteran parasitic wasp</name>
    <name type="synonym">Apanteles glomeratus</name>
    <dbReference type="NCBI Taxonomy" id="32391"/>
    <lineage>
        <taxon>Eukaryota</taxon>
        <taxon>Metazoa</taxon>
        <taxon>Ecdysozoa</taxon>
        <taxon>Arthropoda</taxon>
        <taxon>Hexapoda</taxon>
        <taxon>Insecta</taxon>
        <taxon>Pterygota</taxon>
        <taxon>Neoptera</taxon>
        <taxon>Endopterygota</taxon>
        <taxon>Hymenoptera</taxon>
        <taxon>Apocrita</taxon>
        <taxon>Ichneumonoidea</taxon>
        <taxon>Braconidae</taxon>
        <taxon>Microgastrinae</taxon>
        <taxon>Cotesia</taxon>
    </lineage>
</organism>
<dbReference type="AlphaFoldDB" id="A0AAV7IGS7"/>
<protein>
    <submittedName>
        <fullName evidence="1">Uncharacterized protein</fullName>
    </submittedName>
</protein>
<name>A0AAV7IGS7_COTGL</name>
<feature type="non-terminal residue" evidence="1">
    <location>
        <position position="348"/>
    </location>
</feature>
<dbReference type="Proteomes" id="UP000826195">
    <property type="component" value="Unassembled WGS sequence"/>
</dbReference>
<keyword evidence="2" id="KW-1185">Reference proteome</keyword>
<reference evidence="1 2" key="1">
    <citation type="journal article" date="2021" name="J. Hered.">
        <title>A chromosome-level genome assembly of the parasitoid wasp, Cotesia glomerata (Hymenoptera: Braconidae).</title>
        <authorList>
            <person name="Pinto B.J."/>
            <person name="Weis J.J."/>
            <person name="Gamble T."/>
            <person name="Ode P.J."/>
            <person name="Paul R."/>
            <person name="Zaspel J.M."/>
        </authorList>
    </citation>
    <scope>NUCLEOTIDE SEQUENCE [LARGE SCALE GENOMIC DNA]</scope>
    <source>
        <strain evidence="1">CgM1</strain>
    </source>
</reference>
<dbReference type="EMBL" id="JAHXZJ010001492">
    <property type="protein sequence ID" value="KAH0552484.1"/>
    <property type="molecule type" value="Genomic_DNA"/>
</dbReference>
<proteinExistence type="predicted"/>